<dbReference type="InterPro" id="IPR006935">
    <property type="entry name" value="Helicase/UvrB_N"/>
</dbReference>
<dbReference type="GO" id="GO:0003677">
    <property type="term" value="F:DNA binding"/>
    <property type="evidence" value="ECO:0007669"/>
    <property type="project" value="InterPro"/>
</dbReference>
<dbReference type="SMART" id="SM00487">
    <property type="entry name" value="DEXDc"/>
    <property type="match status" value="1"/>
</dbReference>
<sequence>MSKEKIQKEFALSHCRLKYANGETVPPEVETYQKDRLWFAKDKDGQEIKVFTTSALSGRRLKYANGEAVPPEVETYQRGRQWFAKNEDGQEIEVFTASTLSARRLKYANGEAVPPEVETYQRGRQWFAKNEDGQEIKVFTTRALSARRLKYANGEAVPPEVETYQRGRQWFAKNEDGQEIEVFTANALHHHRLKYANGEAVPPEVETCQRDRQWFAKNEDGQEIEVFTTRALSARRLKYTNGEAVPPGVETYQSGRHWFAKNEDGQEIEVFTANALGHRRLKYANGETVPPEVETYQRGRQWFAKNEDGQEIKVFTTSVLYHHLLKYAKRQPASGVAQAAIESEEDVLEEEEVLFSKQPMAGISEKYLRNKIPRLPISVRSSRIDESVWGSFSSQLGLIPLENTRGVVSSLLNEVPHLFHEEGLRIGLCLYTSKPFSSGDKPLFVFSGRKEKAYIPQIGNRTTSDVRVILVGTREEFGLLQGHLQPGIDFLVLDELWSLTHGSYEKLELVNSRRIAAFYYALLLQEEHGITQALMLDDNIERIYSKHPISSWEEYITILDTEAKSEKSACVSLATVSNQGVRRQQPGELGSKFYSFDLALLYEILGHTRSHWLLPFFPAEANGFWGEDYYFQLMFEKLLSTRGMQGYFVLDVKEHGIKRASLPSLCRKVVKTADALCQVNMEGLFQEGLMHLLSVHRDAIEKTVHILQGIIEKNIKLHQTLLHHHQTKDLMMTHAWANRLAYKAEVSQVPIDEETFLAKLRESLIFIQEQGHLHEYQKEILTNISTRLSQERFIGQITMATGTGKTYVQIYLAIAALLAGTRRPVVIVTPYQHLVQQAYEDFLAVLASFPNFPIEASQIVKVDAKETSITAETLLYNRTLDGRPCVLIFCQDSYSKLQETEAEALAPYQHPALLLIDEAHMQSKIISKIDITHPQTKQTFVAGFTATPKKSQALWSLDKVVSIEYTREAAVDHDYLTPCILDTFNEAYSPDGVWRVISAMPTILDSLLPSGGPLKEKKGIIYVPNNEGEVNYSKQLKGILEQAGIACFEINSNEPDSYENLKAFKRYQAKDGPSILICKGMAKVGFSDKEVYWIIYLQAGDAAQFAQSAGRTMRMLNQEKVAYALAFHDVKAHLVFKKGRADEKALYRATRDYFDLREESQGIIRIPTLQAMEEVREEKSDLRETMDDPPSKKRKVLASYPAFFARESTSLLQSKWLALPEDSLSYYVKTINNLAAEIKTYYREGYGRISYSLLYELIDKIKKLPEDDLKSQLITTLQQKVLFPLLQVSPKFNELLINMSLEPAFTI</sequence>
<evidence type="ECO:0000313" key="2">
    <source>
        <dbReference type="EMBL" id="KTD37332.1"/>
    </source>
</evidence>
<reference evidence="2 3" key="1">
    <citation type="submission" date="2015-11" db="EMBL/GenBank/DDBJ databases">
        <title>Genomic analysis of 38 Legionella species identifies large and diverse effector repertoires.</title>
        <authorList>
            <person name="Burstein D."/>
            <person name="Amaro F."/>
            <person name="Zusman T."/>
            <person name="Lifshitz Z."/>
            <person name="Cohen O."/>
            <person name="Gilbert J.A."/>
            <person name="Pupko T."/>
            <person name="Shuman H.A."/>
            <person name="Segal G."/>
        </authorList>
    </citation>
    <scope>NUCLEOTIDE SEQUENCE [LARGE SCALE GENOMIC DNA]</scope>
    <source>
        <strain evidence="2 3">Oak Ridge-10</strain>
    </source>
</reference>
<dbReference type="GO" id="GO:0005829">
    <property type="term" value="C:cytosol"/>
    <property type="evidence" value="ECO:0007669"/>
    <property type="project" value="TreeGrafter"/>
</dbReference>
<dbReference type="PROSITE" id="PS51192">
    <property type="entry name" value="HELICASE_ATP_BIND_1"/>
    <property type="match status" value="1"/>
</dbReference>
<dbReference type="InterPro" id="IPR014001">
    <property type="entry name" value="Helicase_ATP-bd"/>
</dbReference>
<comment type="caution">
    <text evidence="2">The sequence shown here is derived from an EMBL/GenBank/DDBJ whole genome shotgun (WGS) entry which is preliminary data.</text>
</comment>
<dbReference type="SUPFAM" id="SSF52540">
    <property type="entry name" value="P-loop containing nucleoside triphosphate hydrolases"/>
    <property type="match status" value="2"/>
</dbReference>
<dbReference type="PATRIC" id="fig|29423.5.peg.2593"/>
<dbReference type="InterPro" id="IPR027417">
    <property type="entry name" value="P-loop_NTPase"/>
</dbReference>
<gene>
    <name evidence="2" type="ORF">Loak_2468</name>
</gene>
<dbReference type="InterPro" id="IPR050742">
    <property type="entry name" value="Helicase_Restrict-Modif_Enz"/>
</dbReference>
<evidence type="ECO:0000259" key="1">
    <source>
        <dbReference type="PROSITE" id="PS51192"/>
    </source>
</evidence>
<accession>A0A0W0WYK3</accession>
<proteinExistence type="predicted"/>
<dbReference type="GO" id="GO:0016787">
    <property type="term" value="F:hydrolase activity"/>
    <property type="evidence" value="ECO:0007669"/>
    <property type="project" value="InterPro"/>
</dbReference>
<dbReference type="Proteomes" id="UP000054858">
    <property type="component" value="Unassembled WGS sequence"/>
</dbReference>
<name>A0A0W0WYK3_9GAMM</name>
<dbReference type="InterPro" id="IPR015943">
    <property type="entry name" value="WD40/YVTN_repeat-like_dom_sf"/>
</dbReference>
<dbReference type="Gene3D" id="3.40.50.300">
    <property type="entry name" value="P-loop containing nucleotide triphosphate hydrolases"/>
    <property type="match status" value="2"/>
</dbReference>
<dbReference type="RefSeq" id="WP_058388969.1">
    <property type="nucleotide sequence ID" value="NZ_LCUA01000028.1"/>
</dbReference>
<dbReference type="Pfam" id="PF04851">
    <property type="entry name" value="ResIII"/>
    <property type="match status" value="1"/>
</dbReference>
<organism evidence="2 3">
    <name type="scientific">Legionella oakridgensis</name>
    <dbReference type="NCBI Taxonomy" id="29423"/>
    <lineage>
        <taxon>Bacteria</taxon>
        <taxon>Pseudomonadati</taxon>
        <taxon>Pseudomonadota</taxon>
        <taxon>Gammaproteobacteria</taxon>
        <taxon>Legionellales</taxon>
        <taxon>Legionellaceae</taxon>
        <taxon>Legionella</taxon>
    </lineage>
</organism>
<feature type="domain" description="Helicase ATP-binding" evidence="1">
    <location>
        <begin position="786"/>
        <end position="966"/>
    </location>
</feature>
<dbReference type="PANTHER" id="PTHR47396">
    <property type="entry name" value="TYPE I RESTRICTION ENZYME ECOKI R PROTEIN"/>
    <property type="match status" value="1"/>
</dbReference>
<evidence type="ECO:0000313" key="3">
    <source>
        <dbReference type="Proteomes" id="UP000054858"/>
    </source>
</evidence>
<dbReference type="GO" id="GO:0005524">
    <property type="term" value="F:ATP binding"/>
    <property type="evidence" value="ECO:0007669"/>
    <property type="project" value="InterPro"/>
</dbReference>
<dbReference type="PANTHER" id="PTHR47396:SF1">
    <property type="entry name" value="ATP-DEPENDENT HELICASE IRC3-RELATED"/>
    <property type="match status" value="1"/>
</dbReference>
<dbReference type="EMBL" id="LNYP01000031">
    <property type="protein sequence ID" value="KTD37332.1"/>
    <property type="molecule type" value="Genomic_DNA"/>
</dbReference>
<protein>
    <submittedName>
        <fullName evidence="2">Type III restriction enzyme, res subunit</fullName>
    </submittedName>
</protein>
<dbReference type="Gene3D" id="2.130.10.10">
    <property type="entry name" value="YVTN repeat-like/Quinoprotein amine dehydrogenase"/>
    <property type="match status" value="1"/>
</dbReference>